<name>D4YR09_9MICO</name>
<protein>
    <submittedName>
        <fullName evidence="1">Uncharacterized protein</fullName>
    </submittedName>
</protein>
<reference evidence="1 2" key="1">
    <citation type="submission" date="2010-04" db="EMBL/GenBank/DDBJ databases">
        <authorList>
            <person name="Qin X."/>
            <person name="Bachman B."/>
            <person name="Battles P."/>
            <person name="Bell A."/>
            <person name="Bess C."/>
            <person name="Bickham C."/>
            <person name="Chaboub L."/>
            <person name="Chen D."/>
            <person name="Coyle M."/>
            <person name="Deiros D.R."/>
            <person name="Dinh H."/>
            <person name="Forbes L."/>
            <person name="Fowler G."/>
            <person name="Francisco L."/>
            <person name="Fu Q."/>
            <person name="Gubbala S."/>
            <person name="Hale W."/>
            <person name="Han Y."/>
            <person name="Hemphill L."/>
            <person name="Highlander S.K."/>
            <person name="Hirani K."/>
            <person name="Hogues M."/>
            <person name="Jackson L."/>
            <person name="Jakkamsetti A."/>
            <person name="Javaid M."/>
            <person name="Jiang H."/>
            <person name="Korchina V."/>
            <person name="Kovar C."/>
            <person name="Lara F."/>
            <person name="Lee S."/>
            <person name="Mata R."/>
            <person name="Mathew T."/>
            <person name="Moen C."/>
            <person name="Morales K."/>
            <person name="Munidasa M."/>
            <person name="Nazareth L."/>
            <person name="Ngo R."/>
            <person name="Nguyen L."/>
            <person name="Okwuonu G."/>
            <person name="Ongeri F."/>
            <person name="Patil S."/>
            <person name="Petrosino J."/>
            <person name="Pham C."/>
            <person name="Pham P."/>
            <person name="Pu L.-L."/>
            <person name="Puazo M."/>
            <person name="Raj R."/>
            <person name="Reid J."/>
            <person name="Rouhana J."/>
            <person name="Saada N."/>
            <person name="Shang Y."/>
            <person name="Simmons D."/>
            <person name="Thornton R."/>
            <person name="Warren J."/>
            <person name="Weissenberger G."/>
            <person name="Zhang J."/>
            <person name="Zhang L."/>
            <person name="Zhou C."/>
            <person name="Zhu D."/>
            <person name="Muzny D."/>
            <person name="Worley K."/>
            <person name="Gibbs R."/>
        </authorList>
    </citation>
    <scope>NUCLEOTIDE SEQUENCE [LARGE SCALE GENOMIC DNA]</scope>
    <source>
        <strain evidence="1 2">ATCC 49030</strain>
    </source>
</reference>
<organism evidence="1 2">
    <name type="scientific">Brevibacterium mcbrellneri ATCC 49030</name>
    <dbReference type="NCBI Taxonomy" id="585530"/>
    <lineage>
        <taxon>Bacteria</taxon>
        <taxon>Bacillati</taxon>
        <taxon>Actinomycetota</taxon>
        <taxon>Actinomycetes</taxon>
        <taxon>Micrococcales</taxon>
        <taxon>Brevibacteriaceae</taxon>
        <taxon>Brevibacterium</taxon>
    </lineage>
</organism>
<dbReference type="EMBL" id="ADNU01000087">
    <property type="protein sequence ID" value="EFG46352.1"/>
    <property type="molecule type" value="Genomic_DNA"/>
</dbReference>
<proteinExistence type="predicted"/>
<evidence type="ECO:0000313" key="1">
    <source>
        <dbReference type="EMBL" id="EFG46352.1"/>
    </source>
</evidence>
<dbReference type="Proteomes" id="UP000005714">
    <property type="component" value="Unassembled WGS sequence"/>
</dbReference>
<comment type="caution">
    <text evidence="1">The sequence shown here is derived from an EMBL/GenBank/DDBJ whole genome shotgun (WGS) entry which is preliminary data.</text>
</comment>
<evidence type="ECO:0000313" key="2">
    <source>
        <dbReference type="Proteomes" id="UP000005714"/>
    </source>
</evidence>
<sequence>MFKGRVCRLCDKHVRWFSLHSKFIFLEGCRVTGRFWAENVNKTNKSGVYSTLMFEGCRVNGFRVATVGGFDCIHLRSGARGGRACSGHPAARGGRCVSIISSGEKLKGKGRGV</sequence>
<accession>D4YR09</accession>
<keyword evidence="2" id="KW-1185">Reference proteome</keyword>
<gene>
    <name evidence="1" type="ORF">HMPREF0183_2369</name>
</gene>
<dbReference type="AlphaFoldDB" id="D4YR09"/>